<evidence type="ECO:0000313" key="1">
    <source>
        <dbReference type="EMBL" id="KKL93010.1"/>
    </source>
</evidence>
<reference evidence="1" key="1">
    <citation type="journal article" date="2015" name="Nature">
        <title>Complex archaea that bridge the gap between prokaryotes and eukaryotes.</title>
        <authorList>
            <person name="Spang A."/>
            <person name="Saw J.H."/>
            <person name="Jorgensen S.L."/>
            <person name="Zaremba-Niedzwiedzka K."/>
            <person name="Martijn J."/>
            <person name="Lind A.E."/>
            <person name="van Eijk R."/>
            <person name="Schleper C."/>
            <person name="Guy L."/>
            <person name="Ettema T.J."/>
        </authorList>
    </citation>
    <scope>NUCLEOTIDE SEQUENCE</scope>
</reference>
<proteinExistence type="predicted"/>
<protein>
    <submittedName>
        <fullName evidence="1">Uncharacterized protein</fullName>
    </submittedName>
</protein>
<gene>
    <name evidence="1" type="ORF">LCGC14_1878930</name>
</gene>
<dbReference type="EMBL" id="LAZR01019309">
    <property type="protein sequence ID" value="KKL93010.1"/>
    <property type="molecule type" value="Genomic_DNA"/>
</dbReference>
<accession>A0A0F9IGV8</accession>
<dbReference type="AlphaFoldDB" id="A0A0F9IGV8"/>
<comment type="caution">
    <text evidence="1">The sequence shown here is derived from an EMBL/GenBank/DDBJ whole genome shotgun (WGS) entry which is preliminary data.</text>
</comment>
<organism evidence="1">
    <name type="scientific">marine sediment metagenome</name>
    <dbReference type="NCBI Taxonomy" id="412755"/>
    <lineage>
        <taxon>unclassified sequences</taxon>
        <taxon>metagenomes</taxon>
        <taxon>ecological metagenomes</taxon>
    </lineage>
</organism>
<sequence>MQNSEELAREAIKFLELAQKFEEEKNAE</sequence>
<feature type="non-terminal residue" evidence="1">
    <location>
        <position position="28"/>
    </location>
</feature>
<name>A0A0F9IGV8_9ZZZZ</name>